<dbReference type="VEuPathDB" id="FungiDB:RhiirA1_478550"/>
<dbReference type="EMBL" id="LLXL01004154">
    <property type="protein sequence ID" value="PKK57718.1"/>
    <property type="molecule type" value="Genomic_DNA"/>
</dbReference>
<gene>
    <name evidence="1" type="ORF">RhiirC2_797548</name>
</gene>
<accession>A0A2N1M7Y1</accession>
<evidence type="ECO:0000313" key="2">
    <source>
        <dbReference type="Proteomes" id="UP000233469"/>
    </source>
</evidence>
<name>A0A2N1M7Y1_9GLOM</name>
<reference evidence="1 2" key="1">
    <citation type="submission" date="2016-04" db="EMBL/GenBank/DDBJ databases">
        <title>Genome analyses suggest a sexual origin of heterokaryosis in a supposedly ancient asexual fungus.</title>
        <authorList>
            <person name="Ropars J."/>
            <person name="Sedzielewska K."/>
            <person name="Noel J."/>
            <person name="Charron P."/>
            <person name="Farinelli L."/>
            <person name="Marton T."/>
            <person name="Kruger M."/>
            <person name="Pelin A."/>
            <person name="Brachmann A."/>
            <person name="Corradi N."/>
        </authorList>
    </citation>
    <scope>NUCLEOTIDE SEQUENCE [LARGE SCALE GENOMIC DNA]</scope>
    <source>
        <strain evidence="1 2">C2</strain>
    </source>
</reference>
<sequence>MFYNKSKSVYDRVQKIPYTYPSRNQKFAPCYCLGCKEELKSHARNRIIPQRDNLPLSDLITPVKESFTNINYVKDLQELQEESQEESYLFLVKRMPVVSQKHWSE</sequence>
<evidence type="ECO:0000313" key="1">
    <source>
        <dbReference type="EMBL" id="PKK57718.1"/>
    </source>
</evidence>
<protein>
    <submittedName>
        <fullName evidence="1">Uncharacterized protein</fullName>
    </submittedName>
</protein>
<dbReference type="AlphaFoldDB" id="A0A2N1M7Y1"/>
<proteinExistence type="predicted"/>
<comment type="caution">
    <text evidence="1">The sequence shown here is derived from an EMBL/GenBank/DDBJ whole genome shotgun (WGS) entry which is preliminary data.</text>
</comment>
<organism evidence="1 2">
    <name type="scientific">Rhizophagus irregularis</name>
    <dbReference type="NCBI Taxonomy" id="588596"/>
    <lineage>
        <taxon>Eukaryota</taxon>
        <taxon>Fungi</taxon>
        <taxon>Fungi incertae sedis</taxon>
        <taxon>Mucoromycota</taxon>
        <taxon>Glomeromycotina</taxon>
        <taxon>Glomeromycetes</taxon>
        <taxon>Glomerales</taxon>
        <taxon>Glomeraceae</taxon>
        <taxon>Rhizophagus</taxon>
    </lineage>
</organism>
<reference evidence="1 2" key="2">
    <citation type="submission" date="2017-10" db="EMBL/GenBank/DDBJ databases">
        <title>Extensive intraspecific genome diversity in a model arbuscular mycorrhizal fungus.</title>
        <authorList>
            <person name="Chen E.C.H."/>
            <person name="Morin E."/>
            <person name="Baudet D."/>
            <person name="Noel J."/>
            <person name="Ndikumana S."/>
            <person name="Charron P."/>
            <person name="St-Onge C."/>
            <person name="Giorgi J."/>
            <person name="Grigoriev I.V."/>
            <person name="Roux C."/>
            <person name="Martin F.M."/>
            <person name="Corradi N."/>
        </authorList>
    </citation>
    <scope>NUCLEOTIDE SEQUENCE [LARGE SCALE GENOMIC DNA]</scope>
    <source>
        <strain evidence="1 2">C2</strain>
    </source>
</reference>
<dbReference type="VEuPathDB" id="FungiDB:FUN_015635"/>
<dbReference type="Proteomes" id="UP000233469">
    <property type="component" value="Unassembled WGS sequence"/>
</dbReference>